<gene>
    <name evidence="15" type="primary">LOC113735282</name>
</gene>
<dbReference type="PRINTS" id="PR00385">
    <property type="entry name" value="P450"/>
</dbReference>
<dbReference type="PRINTS" id="PR00463">
    <property type="entry name" value="EP450I"/>
</dbReference>
<dbReference type="OrthoDB" id="1470350at2759"/>
<keyword evidence="5" id="KW-0812">Transmembrane</keyword>
<dbReference type="GO" id="GO:0004497">
    <property type="term" value="F:monooxygenase activity"/>
    <property type="evidence" value="ECO:0007669"/>
    <property type="project" value="UniProtKB-KW"/>
</dbReference>
<keyword evidence="4 12" id="KW-0349">Heme</keyword>
<dbReference type="InterPro" id="IPR002401">
    <property type="entry name" value="Cyt_P450_E_grp-I"/>
</dbReference>
<keyword evidence="14" id="KW-1185">Reference proteome</keyword>
<organism evidence="14 15">
    <name type="scientific">Coffea arabica</name>
    <name type="common">Arabian coffee</name>
    <dbReference type="NCBI Taxonomy" id="13443"/>
    <lineage>
        <taxon>Eukaryota</taxon>
        <taxon>Viridiplantae</taxon>
        <taxon>Streptophyta</taxon>
        <taxon>Embryophyta</taxon>
        <taxon>Tracheophyta</taxon>
        <taxon>Spermatophyta</taxon>
        <taxon>Magnoliopsida</taxon>
        <taxon>eudicotyledons</taxon>
        <taxon>Gunneridae</taxon>
        <taxon>Pentapetalae</taxon>
        <taxon>asterids</taxon>
        <taxon>lamiids</taxon>
        <taxon>Gentianales</taxon>
        <taxon>Rubiaceae</taxon>
        <taxon>Ixoroideae</taxon>
        <taxon>Gardenieae complex</taxon>
        <taxon>Bertiereae - Coffeeae clade</taxon>
        <taxon>Coffeeae</taxon>
        <taxon>Coffea</taxon>
    </lineage>
</organism>
<accession>A0A6P6WRP2</accession>
<evidence type="ECO:0000256" key="5">
    <source>
        <dbReference type="ARBA" id="ARBA00022692"/>
    </source>
</evidence>
<comment type="subcellular location">
    <subcellularLocation>
        <location evidence="2">Membrane</location>
        <topology evidence="2">Single-pass membrane protein</topology>
    </subcellularLocation>
</comment>
<keyword evidence="7" id="KW-1133">Transmembrane helix</keyword>
<evidence type="ECO:0000256" key="11">
    <source>
        <dbReference type="ARBA" id="ARBA00023136"/>
    </source>
</evidence>
<evidence type="ECO:0000256" key="3">
    <source>
        <dbReference type="ARBA" id="ARBA00010617"/>
    </source>
</evidence>
<dbReference type="PROSITE" id="PS00086">
    <property type="entry name" value="CYTOCHROME_P450"/>
    <property type="match status" value="1"/>
</dbReference>
<evidence type="ECO:0000256" key="1">
    <source>
        <dbReference type="ARBA" id="ARBA00001971"/>
    </source>
</evidence>
<evidence type="ECO:0000313" key="15">
    <source>
        <dbReference type="RefSeq" id="XP_027118108.2"/>
    </source>
</evidence>
<evidence type="ECO:0000256" key="7">
    <source>
        <dbReference type="ARBA" id="ARBA00022989"/>
    </source>
</evidence>
<dbReference type="SUPFAM" id="SSF48264">
    <property type="entry name" value="Cytochrome P450"/>
    <property type="match status" value="1"/>
</dbReference>
<keyword evidence="6 12" id="KW-0479">Metal-binding</keyword>
<reference evidence="15" key="2">
    <citation type="submission" date="2025-08" db="UniProtKB">
        <authorList>
            <consortium name="RefSeq"/>
        </authorList>
    </citation>
    <scope>IDENTIFICATION</scope>
    <source>
        <tissue evidence="15">Leaves</tissue>
    </source>
</reference>
<keyword evidence="10 13" id="KW-0503">Monooxygenase</keyword>
<dbReference type="InterPro" id="IPR036396">
    <property type="entry name" value="Cyt_P450_sf"/>
</dbReference>
<evidence type="ECO:0000256" key="12">
    <source>
        <dbReference type="PIRSR" id="PIRSR602401-1"/>
    </source>
</evidence>
<dbReference type="AlphaFoldDB" id="A0A6P6WRP2"/>
<dbReference type="GO" id="GO:0016705">
    <property type="term" value="F:oxidoreductase activity, acting on paired donors, with incorporation or reduction of molecular oxygen"/>
    <property type="evidence" value="ECO:0007669"/>
    <property type="project" value="InterPro"/>
</dbReference>
<evidence type="ECO:0000313" key="14">
    <source>
        <dbReference type="Proteomes" id="UP001652660"/>
    </source>
</evidence>
<dbReference type="PANTHER" id="PTHR47944">
    <property type="entry name" value="CYTOCHROME P450 98A9"/>
    <property type="match status" value="1"/>
</dbReference>
<keyword evidence="11" id="KW-0472">Membrane</keyword>
<evidence type="ECO:0000256" key="9">
    <source>
        <dbReference type="ARBA" id="ARBA00023004"/>
    </source>
</evidence>
<name>A0A6P6WRP2_COFAR</name>
<keyword evidence="9 12" id="KW-0408">Iron</keyword>
<evidence type="ECO:0000256" key="2">
    <source>
        <dbReference type="ARBA" id="ARBA00004167"/>
    </source>
</evidence>
<dbReference type="RefSeq" id="XP_027118108.2">
    <property type="nucleotide sequence ID" value="XM_027262307.2"/>
</dbReference>
<dbReference type="PANTHER" id="PTHR47944:SF17">
    <property type="entry name" value="3,9-DIHYDROXYPTEROCARPAN 6A-MONOOXYGENASE"/>
    <property type="match status" value="1"/>
</dbReference>
<dbReference type="Proteomes" id="UP001652660">
    <property type="component" value="Chromosome 3c"/>
</dbReference>
<dbReference type="GO" id="GO:0016020">
    <property type="term" value="C:membrane"/>
    <property type="evidence" value="ECO:0007669"/>
    <property type="project" value="UniProtKB-SubCell"/>
</dbReference>
<comment type="similarity">
    <text evidence="3 13">Belongs to the cytochrome P450 family.</text>
</comment>
<dbReference type="InterPro" id="IPR001128">
    <property type="entry name" value="Cyt_P450"/>
</dbReference>
<proteinExistence type="inferred from homology"/>
<evidence type="ECO:0000256" key="13">
    <source>
        <dbReference type="RuleBase" id="RU000461"/>
    </source>
</evidence>
<protein>
    <submittedName>
        <fullName evidence="15">Cytochrome P450 705A5-like</fullName>
    </submittedName>
</protein>
<evidence type="ECO:0000256" key="10">
    <source>
        <dbReference type="ARBA" id="ARBA00023033"/>
    </source>
</evidence>
<dbReference type="GeneID" id="113735282"/>
<feature type="binding site" description="axial binding residue" evidence="12">
    <location>
        <position position="453"/>
    </location>
    <ligand>
        <name>heme</name>
        <dbReference type="ChEBI" id="CHEBI:30413"/>
    </ligand>
    <ligandPart>
        <name>Fe</name>
        <dbReference type="ChEBI" id="CHEBI:18248"/>
    </ligandPart>
</feature>
<evidence type="ECO:0000256" key="4">
    <source>
        <dbReference type="ARBA" id="ARBA00022617"/>
    </source>
</evidence>
<dbReference type="GO" id="GO:0005506">
    <property type="term" value="F:iron ion binding"/>
    <property type="evidence" value="ECO:0007669"/>
    <property type="project" value="InterPro"/>
</dbReference>
<evidence type="ECO:0000256" key="8">
    <source>
        <dbReference type="ARBA" id="ARBA00023002"/>
    </source>
</evidence>
<dbReference type="InterPro" id="IPR017972">
    <property type="entry name" value="Cyt_P450_CS"/>
</dbReference>
<dbReference type="Pfam" id="PF00067">
    <property type="entry name" value="p450"/>
    <property type="match status" value="1"/>
</dbReference>
<comment type="cofactor">
    <cofactor evidence="1 12">
        <name>heme</name>
        <dbReference type="ChEBI" id="CHEBI:30413"/>
    </cofactor>
</comment>
<sequence>MTDIQCYSMFFIISFVSTLVIRSFSKKTNRTHFHLPPGPRPLPIIGHLQLITFPLDQFYQKLSTKYGPIIYLQFGASKQIIISSASLATEIFKTQDLAFASRPPFAVEDRLTFIASSFLYSEYGEYWKFMKKLCMTKLLSPQALEASSGVRRQGLRSFLQKIVESASLLKPVDVGLELLKLTNNIICTMAMNTNCSSNDDEAEKCRKLVQETFEQALKLTIGDVLGPFKWLGFWIYGKQAVNLERRFDGMVENILKQHEEKREENSKTSQYKDLIDVLLEMHYDNQAEFKLTRTQMKSFLLDIFVAGTDTSANTMQWTLAELINHPKVFKKVREEIDSLVGNSRLVEESDISSLPYLQAVMKEILRLHPLGSLIPRKCREHCKLDGFDIPKNTTVLINTYAAMRDPNLWDDPNEFKPERFLISKDTEKTLARQDQMEGQVLDLLTFGGGRRRCPGMMLAFHTMSPTVAAMVQCFDWTPIEKGREVDVVNMEVRKGLNHVMEQSLVCTPRVRLNPLDCIA</sequence>
<reference evidence="14" key="1">
    <citation type="journal article" date="2025" name="Foods">
        <title>Unveiling the Microbial Signatures of Arabica Coffee Cherries: Insights into Ripeness Specific Diversity, Functional Traits, and Implications for Quality and Safety.</title>
        <authorList>
            <consortium name="RefSeq"/>
            <person name="Tenea G.N."/>
            <person name="Cifuentes V."/>
            <person name="Reyes P."/>
            <person name="Cevallos-Vallejos M."/>
        </authorList>
    </citation>
    <scope>NUCLEOTIDE SEQUENCE [LARGE SCALE GENOMIC DNA]</scope>
</reference>
<evidence type="ECO:0000256" key="6">
    <source>
        <dbReference type="ARBA" id="ARBA00022723"/>
    </source>
</evidence>
<keyword evidence="8 13" id="KW-0560">Oxidoreductase</keyword>
<dbReference type="Gene3D" id="1.10.630.10">
    <property type="entry name" value="Cytochrome P450"/>
    <property type="match status" value="1"/>
</dbReference>
<dbReference type="GO" id="GO:0020037">
    <property type="term" value="F:heme binding"/>
    <property type="evidence" value="ECO:0007669"/>
    <property type="project" value="InterPro"/>
</dbReference>